<name>A0A1I7RKS2_BURXY</name>
<evidence type="ECO:0000313" key="5">
    <source>
        <dbReference type="WBParaSite" id="BXY_0130600.1"/>
    </source>
</evidence>
<dbReference type="OrthoDB" id="10383137at2759"/>
<gene>
    <name evidence="1" type="ORF">BXYJ_LOCUS15098</name>
</gene>
<dbReference type="Proteomes" id="UP000095284">
    <property type="component" value="Unplaced"/>
</dbReference>
<dbReference type="SMR" id="A0A1I7RKS2"/>
<evidence type="ECO:0000313" key="3">
    <source>
        <dbReference type="Proteomes" id="UP000095284"/>
    </source>
</evidence>
<dbReference type="EMBL" id="CAJFDI010000006">
    <property type="protein sequence ID" value="CAD5235007.1"/>
    <property type="molecule type" value="Genomic_DNA"/>
</dbReference>
<evidence type="ECO:0000313" key="1">
    <source>
        <dbReference type="EMBL" id="CAD5235007.1"/>
    </source>
</evidence>
<dbReference type="AlphaFoldDB" id="A0A1I7RKS2"/>
<keyword evidence="4" id="KW-1185">Reference proteome</keyword>
<reference evidence="5" key="1">
    <citation type="submission" date="2016-11" db="UniProtKB">
        <authorList>
            <consortium name="WormBaseParasite"/>
        </authorList>
    </citation>
    <scope>IDENTIFICATION</scope>
</reference>
<proteinExistence type="predicted"/>
<dbReference type="Proteomes" id="UP000582659">
    <property type="component" value="Unassembled WGS sequence"/>
</dbReference>
<organism evidence="3 5">
    <name type="scientific">Bursaphelenchus xylophilus</name>
    <name type="common">Pinewood nematode worm</name>
    <name type="synonym">Aphelenchoides xylophilus</name>
    <dbReference type="NCBI Taxonomy" id="6326"/>
    <lineage>
        <taxon>Eukaryota</taxon>
        <taxon>Metazoa</taxon>
        <taxon>Ecdysozoa</taxon>
        <taxon>Nematoda</taxon>
        <taxon>Chromadorea</taxon>
        <taxon>Rhabditida</taxon>
        <taxon>Tylenchina</taxon>
        <taxon>Tylenchomorpha</taxon>
        <taxon>Aphelenchoidea</taxon>
        <taxon>Aphelenchoididae</taxon>
        <taxon>Bursaphelenchus</taxon>
    </lineage>
</organism>
<protein>
    <submittedName>
        <fullName evidence="1">(pine wood nematode) hypothetical protein</fullName>
    </submittedName>
</protein>
<evidence type="ECO:0000313" key="4">
    <source>
        <dbReference type="Proteomes" id="UP000659654"/>
    </source>
</evidence>
<evidence type="ECO:0000313" key="2">
    <source>
        <dbReference type="EMBL" id="CAG9131120.1"/>
    </source>
</evidence>
<accession>A0A1I7RKS2</accession>
<dbReference type="Proteomes" id="UP000659654">
    <property type="component" value="Unassembled WGS sequence"/>
</dbReference>
<dbReference type="Gene3D" id="2.30.30.100">
    <property type="match status" value="1"/>
</dbReference>
<dbReference type="EMBL" id="CAJFCV020000006">
    <property type="protein sequence ID" value="CAG9131120.1"/>
    <property type="molecule type" value="Genomic_DNA"/>
</dbReference>
<reference evidence="2" key="2">
    <citation type="submission" date="2020-08" db="EMBL/GenBank/DDBJ databases">
        <authorList>
            <person name="Kikuchi T."/>
        </authorList>
    </citation>
    <scope>NUCLEOTIDE SEQUENCE</scope>
    <source>
        <strain evidence="1">Ka4C1</strain>
    </source>
</reference>
<dbReference type="WBParaSite" id="BXY_0130600.1">
    <property type="protein sequence ID" value="BXY_0130600.1"/>
    <property type="gene ID" value="BXY_0130600"/>
</dbReference>
<sequence length="92" mass="10608">MDKSLFGLIEPLKGRRIIFELVNEASVDGILLATSKKGFKLGNTRIYTSQKEDEAPVSCWDCFVIKSRVRFIHFPRNISLYKIQKELMECPV</sequence>